<evidence type="ECO:0008006" key="5">
    <source>
        <dbReference type="Google" id="ProtNLM"/>
    </source>
</evidence>
<keyword evidence="2" id="KW-0732">Signal</keyword>
<dbReference type="PANTHER" id="PTHR34785:SF3">
    <property type="entry name" value="ECA1 GAMETOGENESIS RELATED FAMILY PROTEIN-RELATED"/>
    <property type="match status" value="1"/>
</dbReference>
<accession>A0A398ANV1</accession>
<feature type="region of interest" description="Disordered" evidence="1">
    <location>
        <begin position="77"/>
        <end position="191"/>
    </location>
</feature>
<name>A0A398ANV1_BRACM</name>
<feature type="compositionally biased region" description="Pro residues" evidence="1">
    <location>
        <begin position="82"/>
        <end position="169"/>
    </location>
</feature>
<proteinExistence type="predicted"/>
<reference evidence="3 4" key="1">
    <citation type="submission" date="2018-06" db="EMBL/GenBank/DDBJ databases">
        <title>WGS assembly of Brassica rapa FPsc.</title>
        <authorList>
            <person name="Bowman J."/>
            <person name="Kohchi T."/>
            <person name="Yamato K."/>
            <person name="Jenkins J."/>
            <person name="Shu S."/>
            <person name="Ishizaki K."/>
            <person name="Yamaoka S."/>
            <person name="Nishihama R."/>
            <person name="Nakamura Y."/>
            <person name="Berger F."/>
            <person name="Adam C."/>
            <person name="Aki S."/>
            <person name="Althoff F."/>
            <person name="Araki T."/>
            <person name="Arteaga-Vazquez M."/>
            <person name="Balasubrmanian S."/>
            <person name="Bauer D."/>
            <person name="Boehm C."/>
            <person name="Briginshaw L."/>
            <person name="Caballero-Perez J."/>
            <person name="Catarino B."/>
            <person name="Chen F."/>
            <person name="Chiyoda S."/>
            <person name="Chovatia M."/>
            <person name="Davies K."/>
            <person name="Delmans M."/>
            <person name="Demura T."/>
            <person name="Dierschke T."/>
            <person name="Dolan L."/>
            <person name="Dorantes-Acosta A."/>
            <person name="Eklund D."/>
            <person name="Florent S."/>
            <person name="Flores-Sandoval E."/>
            <person name="Fujiyama A."/>
            <person name="Fukuzawa H."/>
            <person name="Galik B."/>
            <person name="Grimanelli D."/>
            <person name="Grimwood J."/>
            <person name="Grossniklaus U."/>
            <person name="Hamada T."/>
            <person name="Haseloff J."/>
            <person name="Hetherington A."/>
            <person name="Higo A."/>
            <person name="Hirakawa Y."/>
            <person name="Hundley H."/>
            <person name="Ikeda Y."/>
            <person name="Inoue K."/>
            <person name="Inoue S."/>
            <person name="Ishida S."/>
            <person name="Jia Q."/>
            <person name="Kakita M."/>
            <person name="Kanazawa T."/>
            <person name="Kawai Y."/>
            <person name="Kawashima T."/>
            <person name="Kennedy M."/>
            <person name="Kinose K."/>
            <person name="Kinoshita T."/>
            <person name="Kohara Y."/>
            <person name="Koide E."/>
            <person name="Komatsu K."/>
            <person name="Kopischke S."/>
            <person name="Kubo M."/>
            <person name="Kyozuka J."/>
            <person name="Lagercrantz U."/>
            <person name="Lin S."/>
            <person name="Lindquist E."/>
            <person name="Lipzen A."/>
            <person name="Lu C."/>
            <person name="Luna E."/>
            <person name="Martienssen R."/>
            <person name="Minamino N."/>
            <person name="Mizutani M."/>
            <person name="Mizutani M."/>
            <person name="Mochizuki N."/>
            <person name="Monte I."/>
            <person name="Mosher R."/>
            <person name="Nagasaki H."/>
            <person name="Nakagami H."/>
            <person name="Naramoto S."/>
            <person name="Nishitani K."/>
            <person name="Ohtani M."/>
            <person name="Okamoto T."/>
            <person name="Okumura M."/>
            <person name="Phillips J."/>
            <person name="Pollak B."/>
            <person name="Reinders A."/>
            <person name="Roevekamp M."/>
            <person name="Sano R."/>
            <person name="Sawa S."/>
            <person name="Schmid M."/>
            <person name="Shirakawa M."/>
            <person name="Solano R."/>
            <person name="Spunde A."/>
            <person name="Suetsugu N."/>
            <person name="Sugano S."/>
            <person name="Sugiyama A."/>
            <person name="Sun R."/>
            <person name="Suzuki Y."/>
            <person name="Takenaka M."/>
            <person name="Takezawa D."/>
            <person name="Tomogane H."/>
            <person name="Tsuzuki M."/>
            <person name="Ueda T."/>
            <person name="Umeda M."/>
            <person name="Ward J."/>
            <person name="Watanabe Y."/>
            <person name="Yazaki K."/>
            <person name="Yokoyama R."/>
            <person name="Yoshitake Y."/>
            <person name="Yotsui I."/>
            <person name="Zachgo S."/>
            <person name="Schmutz J."/>
        </authorList>
    </citation>
    <scope>NUCLEOTIDE SEQUENCE [LARGE SCALE GENOMIC DNA]</scope>
    <source>
        <strain evidence="4">cv. B-3</strain>
    </source>
</reference>
<protein>
    <recommendedName>
        <fullName evidence="5">Prolamin-like domain-containing protein</fullName>
    </recommendedName>
</protein>
<organism evidence="3 4">
    <name type="scientific">Brassica campestris</name>
    <name type="common">Field mustard</name>
    <dbReference type="NCBI Taxonomy" id="3711"/>
    <lineage>
        <taxon>Eukaryota</taxon>
        <taxon>Viridiplantae</taxon>
        <taxon>Streptophyta</taxon>
        <taxon>Embryophyta</taxon>
        <taxon>Tracheophyta</taxon>
        <taxon>Spermatophyta</taxon>
        <taxon>Magnoliopsida</taxon>
        <taxon>eudicotyledons</taxon>
        <taxon>Gunneridae</taxon>
        <taxon>Pentapetalae</taxon>
        <taxon>rosids</taxon>
        <taxon>malvids</taxon>
        <taxon>Brassicales</taxon>
        <taxon>Brassicaceae</taxon>
        <taxon>Brassiceae</taxon>
        <taxon>Brassica</taxon>
    </lineage>
</organism>
<dbReference type="EMBL" id="CM010628">
    <property type="protein sequence ID" value="RID79385.1"/>
    <property type="molecule type" value="Genomic_DNA"/>
</dbReference>
<evidence type="ECO:0000313" key="3">
    <source>
        <dbReference type="EMBL" id="RID79385.1"/>
    </source>
</evidence>
<dbReference type="Proteomes" id="UP000264353">
    <property type="component" value="Chromosome A1"/>
</dbReference>
<sequence length="266" mass="28764">MKSSIVLVAAAILCIVAFPTATDGKNLRFGLKPTQGWPHPSEASTNQMFMSTSQKFNYGDSKVWRCTYSNGSAPAISISISPPTPTMPSPSTPTTPSPSPPTPKTSPPPPTPSPPPPTSKKAPSPSPPPPPPTPSLPPPTPTKKTPSPPPPTPSLPPPTPKKSPSPSPPSDDESSSPSQPSNPPQEHHHHHEFPLEHIGRCYRNMGQVGFCRGQMAISFYTRLFKVSKYCCNLIVNMKNECDDVIWGYFYDPHFVPLVRCTCHVSF</sequence>
<gene>
    <name evidence="3" type="ORF">BRARA_A02127</name>
</gene>
<dbReference type="PANTHER" id="PTHR34785">
    <property type="entry name" value="ECA1 GAMETOGENESIS RELATED FAMILY PROTEIN-RELATED"/>
    <property type="match status" value="1"/>
</dbReference>
<evidence type="ECO:0000256" key="2">
    <source>
        <dbReference type="SAM" id="SignalP"/>
    </source>
</evidence>
<dbReference type="AlphaFoldDB" id="A0A398ANV1"/>
<feature type="signal peptide" evidence="2">
    <location>
        <begin position="1"/>
        <end position="24"/>
    </location>
</feature>
<evidence type="ECO:0000256" key="1">
    <source>
        <dbReference type="SAM" id="MobiDB-lite"/>
    </source>
</evidence>
<dbReference type="PRINTS" id="PR01217">
    <property type="entry name" value="PRICHEXTENSN"/>
</dbReference>
<feature type="chain" id="PRO_5017422874" description="Prolamin-like domain-containing protein" evidence="2">
    <location>
        <begin position="25"/>
        <end position="266"/>
    </location>
</feature>
<evidence type="ECO:0000313" key="4">
    <source>
        <dbReference type="Proteomes" id="UP000264353"/>
    </source>
</evidence>